<feature type="active site" description="O-(5'-phospho-DNA)-serine intermediate" evidence="5 6">
    <location>
        <position position="9"/>
    </location>
</feature>
<dbReference type="PANTHER" id="PTHR30461">
    <property type="entry name" value="DNA-INVERTASE FROM LAMBDOID PROPHAGE"/>
    <property type="match status" value="1"/>
</dbReference>
<protein>
    <recommendedName>
        <fullName evidence="7">Resolvase/invertase-type recombinase catalytic domain-containing protein</fullName>
    </recommendedName>
</protein>
<dbReference type="Proteomes" id="UP000028669">
    <property type="component" value="Segment"/>
</dbReference>
<evidence type="ECO:0000256" key="6">
    <source>
        <dbReference type="PROSITE-ProRule" id="PRU10137"/>
    </source>
</evidence>
<sequence>MLYGYARVSTQEQETHAQTDALAKAGVGFIFAEKRSGGSMSQRPQLEALLQQLSPGDTVVVYKLDRIARSLKDLLTIIERIEEKGAQFRSLTESLDTSTPAGRMIFHIVGAFAEFERELIRERTRVGMAAAAKRGVKLGRHYAMSREDEAEALRMWYSGQWTKTAIARQFNTHISSVKRAIKRHEVSLQTSLLDAA</sequence>
<dbReference type="CDD" id="cd03768">
    <property type="entry name" value="SR_ResInv"/>
    <property type="match status" value="1"/>
</dbReference>
<accession>A0A077KA09</accession>
<evidence type="ECO:0000256" key="5">
    <source>
        <dbReference type="PIRSR" id="PIRSR606118-50"/>
    </source>
</evidence>
<evidence type="ECO:0000259" key="7">
    <source>
        <dbReference type="PROSITE" id="PS51736"/>
    </source>
</evidence>
<dbReference type="InterPro" id="IPR036162">
    <property type="entry name" value="Resolvase-like_N_sf"/>
</dbReference>
<dbReference type="EMBL" id="AB981170">
    <property type="protein sequence ID" value="BAP28164.1"/>
    <property type="molecule type" value="Genomic_DNA"/>
</dbReference>
<dbReference type="Pfam" id="PF00239">
    <property type="entry name" value="Resolvase"/>
    <property type="match status" value="1"/>
</dbReference>
<keyword evidence="2" id="KW-0229">DNA integration</keyword>
<dbReference type="SMART" id="SM00857">
    <property type="entry name" value="Resolvase"/>
    <property type="match status" value="1"/>
</dbReference>
<dbReference type="PROSITE" id="PS00397">
    <property type="entry name" value="RECOMBINASES_1"/>
    <property type="match status" value="1"/>
</dbReference>
<dbReference type="GO" id="GO:0015074">
    <property type="term" value="P:DNA integration"/>
    <property type="evidence" value="ECO:0007669"/>
    <property type="project" value="UniProtKB-KW"/>
</dbReference>
<evidence type="ECO:0000256" key="4">
    <source>
        <dbReference type="ARBA" id="ARBA00023172"/>
    </source>
</evidence>
<dbReference type="PANTHER" id="PTHR30461:SF2">
    <property type="entry name" value="SERINE RECOMBINASE PINE-RELATED"/>
    <property type="match status" value="1"/>
</dbReference>
<reference evidence="8 9" key="1">
    <citation type="submission" date="2014-08" db="EMBL/GenBank/DDBJ databases">
        <title>Molecular characterization of a new filamentous phage infecting Ralstonia. solanacearum with a wide host range.</title>
        <authorList>
            <person name="Askora A."/>
            <person name="Kawasaki T."/>
            <person name="Fujie M."/>
            <person name="Yamada T."/>
        </authorList>
    </citation>
    <scope>NUCLEOTIDE SEQUENCE [LARGE SCALE GENOMIC DNA]</scope>
</reference>
<dbReference type="InterPro" id="IPR006118">
    <property type="entry name" value="Recombinase_CS"/>
</dbReference>
<dbReference type="PROSITE" id="PS00398">
    <property type="entry name" value="RECOMBINASES_2"/>
    <property type="match status" value="1"/>
</dbReference>
<dbReference type="GO" id="GO:0000150">
    <property type="term" value="F:DNA strand exchange activity"/>
    <property type="evidence" value="ECO:0007669"/>
    <property type="project" value="InterPro"/>
</dbReference>
<dbReference type="InterPro" id="IPR006119">
    <property type="entry name" value="Resolv_N"/>
</dbReference>
<evidence type="ECO:0000313" key="8">
    <source>
        <dbReference type="EMBL" id="BAP28164.1"/>
    </source>
</evidence>
<comment type="similarity">
    <text evidence="1">Belongs to the site-specific recombinase resolvase family.</text>
</comment>
<evidence type="ECO:0000256" key="3">
    <source>
        <dbReference type="ARBA" id="ARBA00023125"/>
    </source>
</evidence>
<evidence type="ECO:0000313" key="9">
    <source>
        <dbReference type="Proteomes" id="UP000028669"/>
    </source>
</evidence>
<evidence type="ECO:0000256" key="1">
    <source>
        <dbReference type="ARBA" id="ARBA00009913"/>
    </source>
</evidence>
<keyword evidence="3" id="KW-0238">DNA-binding</keyword>
<keyword evidence="4" id="KW-0233">DNA recombination</keyword>
<organism evidence="8 9">
    <name type="scientific">Ralstonia phage RSMSuper</name>
    <dbReference type="NCBI Taxonomy" id="1530086"/>
    <lineage>
        <taxon>Viruses</taxon>
        <taxon>Monodnaviria</taxon>
        <taxon>Loebvirae</taxon>
        <taxon>Hofneiviricota</taxon>
        <taxon>Faserviricetes</taxon>
        <taxon>Tubulavirales</taxon>
        <taxon>Inoviridae</taxon>
        <taxon>Habenivirus</taxon>
        <taxon>Habenivirus RSM3</taxon>
    </lineage>
</organism>
<dbReference type="FunFam" id="3.40.50.1390:FF:000001">
    <property type="entry name" value="DNA recombinase"/>
    <property type="match status" value="1"/>
</dbReference>
<dbReference type="Gene3D" id="3.40.50.1390">
    <property type="entry name" value="Resolvase, N-terminal catalytic domain"/>
    <property type="match status" value="1"/>
</dbReference>
<dbReference type="PROSITE" id="PS51736">
    <property type="entry name" value="RECOMBINASES_3"/>
    <property type="match status" value="1"/>
</dbReference>
<proteinExistence type="inferred from homology"/>
<dbReference type="GO" id="GO:0003677">
    <property type="term" value="F:DNA binding"/>
    <property type="evidence" value="ECO:0007669"/>
    <property type="project" value="UniProtKB-KW"/>
</dbReference>
<evidence type="ECO:0000256" key="2">
    <source>
        <dbReference type="ARBA" id="ARBA00022908"/>
    </source>
</evidence>
<name>A0A077KA09_9VIRU</name>
<feature type="domain" description="Resolvase/invertase-type recombinase catalytic" evidence="7">
    <location>
        <begin position="1"/>
        <end position="135"/>
    </location>
</feature>
<dbReference type="SUPFAM" id="SSF53041">
    <property type="entry name" value="Resolvase-like"/>
    <property type="match status" value="1"/>
</dbReference>
<dbReference type="InterPro" id="IPR050639">
    <property type="entry name" value="SSR_resolvase"/>
</dbReference>